<organism evidence="3">
    <name type="scientific">Paenibacillus mucilaginosus K02</name>
    <dbReference type="NCBI Taxonomy" id="997761"/>
    <lineage>
        <taxon>Bacteria</taxon>
        <taxon>Bacillati</taxon>
        <taxon>Bacillota</taxon>
        <taxon>Bacilli</taxon>
        <taxon>Bacillales</taxon>
        <taxon>Paenibacillaceae</taxon>
        <taxon>Paenibacillus</taxon>
    </lineage>
</organism>
<evidence type="ECO:0000256" key="1">
    <source>
        <dbReference type="SAM" id="SignalP"/>
    </source>
</evidence>
<feature type="chain" id="PRO_5004778362" evidence="1">
    <location>
        <begin position="37"/>
        <end position="358"/>
    </location>
</feature>
<sequence>MRGRTMMNSRKNASMKKSLALLTLSTALMATGAAHASTGSTPQPTAAVSVPEAAAAPFLIKINGETLVETGYQVPGSSEPMIPLRSTAEKLGYALEWKQETLSVDLQKGNLFTTVKTGEDQYVINRMYTTLGAAPALVDNKLYVPASFVSKVLHTEASVQGQAVVITPEAEVQKNVVTTGVVTAVTYKENHRSLQIQGTGTNGTVLHISEETVLEKKDGAKLGFSDLHIGMTVEVEHPNRMTLSLPPQTSAYRITVLDAEKGTDLLATAGEIQEVRSGDSKDDFSVVLKGTGLTDRSQTEIVLRVGAETPVVNLKGEKVPASTLVKGTKIIGVYGPVMTKSLPPIGTAWKIVVDASAE</sequence>
<evidence type="ECO:0000259" key="2">
    <source>
        <dbReference type="Pfam" id="PF07833"/>
    </source>
</evidence>
<dbReference type="SUPFAM" id="SSF55383">
    <property type="entry name" value="Copper amine oxidase, domain N"/>
    <property type="match status" value="1"/>
</dbReference>
<feature type="domain" description="Copper amine oxidase-like N-terminal" evidence="2">
    <location>
        <begin position="63"/>
        <end position="163"/>
    </location>
</feature>
<name>V9IRY4_9BACL</name>
<dbReference type="Pfam" id="PF07833">
    <property type="entry name" value="Cu_amine_oxidN1"/>
    <property type="match status" value="1"/>
</dbReference>
<accession>V9IRY4</accession>
<dbReference type="AlphaFoldDB" id="V9IRY4"/>
<dbReference type="InterPro" id="IPR036582">
    <property type="entry name" value="Mao_N_sf"/>
</dbReference>
<reference evidence="3" key="1">
    <citation type="submission" date="2011-07" db="EMBL/GenBank/DDBJ databases">
        <title>Some potential microbial weathering related gene sequences of Bacillus mucilaginosus.</title>
        <authorList>
            <person name="Lian B."/>
            <person name="Xiao B."/>
        </authorList>
    </citation>
    <scope>NUCLEOTIDE SEQUENCE</scope>
    <source>
        <strain evidence="3">K02</strain>
    </source>
</reference>
<evidence type="ECO:0000313" key="3">
    <source>
        <dbReference type="EMBL" id="AFK65366.1"/>
    </source>
</evidence>
<dbReference type="EMBL" id="JN225172">
    <property type="protein sequence ID" value="AFK65366.1"/>
    <property type="molecule type" value="Genomic_DNA"/>
</dbReference>
<keyword evidence="1" id="KW-0732">Signal</keyword>
<feature type="signal peptide" evidence="1">
    <location>
        <begin position="1"/>
        <end position="36"/>
    </location>
</feature>
<protein>
    <submittedName>
        <fullName evidence="3">Copper amine oxidase domain-containing protein</fullName>
    </submittedName>
</protein>
<proteinExistence type="predicted"/>
<dbReference type="Gene3D" id="3.30.457.10">
    <property type="entry name" value="Copper amine oxidase-like, N-terminal domain"/>
    <property type="match status" value="1"/>
</dbReference>
<dbReference type="InterPro" id="IPR012854">
    <property type="entry name" value="Cu_amine_oxidase-like_N"/>
</dbReference>